<sequence length="98" mass="11358">MSMYYGNQGFSWGNQPQLPSQADNHQIQLFTLFEPFMYQTLISLINQHVVVETDKGALRGQLIDVKIDHIALEISGNIYFVRIQEISWVMPTQFHDSK</sequence>
<evidence type="ECO:0000313" key="1">
    <source>
        <dbReference type="EMBL" id="MFD2637942.1"/>
    </source>
</evidence>
<dbReference type="Proteomes" id="UP001597452">
    <property type="component" value="Unassembled WGS sequence"/>
</dbReference>
<dbReference type="RefSeq" id="WP_377327470.1">
    <property type="nucleotide sequence ID" value="NZ_JBHUMZ010000011.1"/>
</dbReference>
<keyword evidence="2" id="KW-1185">Reference proteome</keyword>
<gene>
    <name evidence="1" type="ORF">ACFSW4_03495</name>
</gene>
<dbReference type="InterPro" id="IPR020139">
    <property type="entry name" value="DUF2642"/>
</dbReference>
<reference evidence="2" key="1">
    <citation type="journal article" date="2019" name="Int. J. Syst. Evol. Microbiol.">
        <title>The Global Catalogue of Microorganisms (GCM) 10K type strain sequencing project: providing services to taxonomists for standard genome sequencing and annotation.</title>
        <authorList>
            <consortium name="The Broad Institute Genomics Platform"/>
            <consortium name="The Broad Institute Genome Sequencing Center for Infectious Disease"/>
            <person name="Wu L."/>
            <person name="Ma J."/>
        </authorList>
    </citation>
    <scope>NUCLEOTIDE SEQUENCE [LARGE SCALE GENOMIC DNA]</scope>
    <source>
        <strain evidence="2">TISTR 1571</strain>
    </source>
</reference>
<protein>
    <submittedName>
        <fullName evidence="1">YuzF family protein</fullName>
    </submittedName>
</protein>
<accession>A0ABW5Q7X9</accession>
<organism evidence="1 2">
    <name type="scientific">Piscibacillus salipiscarius</name>
    <dbReference type="NCBI Taxonomy" id="299480"/>
    <lineage>
        <taxon>Bacteria</taxon>
        <taxon>Bacillati</taxon>
        <taxon>Bacillota</taxon>
        <taxon>Bacilli</taxon>
        <taxon>Bacillales</taxon>
        <taxon>Bacillaceae</taxon>
        <taxon>Piscibacillus</taxon>
    </lineage>
</organism>
<evidence type="ECO:0000313" key="2">
    <source>
        <dbReference type="Proteomes" id="UP001597452"/>
    </source>
</evidence>
<dbReference type="Pfam" id="PF10842">
    <property type="entry name" value="DUF2642"/>
    <property type="match status" value="1"/>
</dbReference>
<name>A0ABW5Q7X9_9BACI</name>
<proteinExistence type="predicted"/>
<comment type="caution">
    <text evidence="1">The sequence shown here is derived from an EMBL/GenBank/DDBJ whole genome shotgun (WGS) entry which is preliminary data.</text>
</comment>
<dbReference type="EMBL" id="JBHUMZ010000011">
    <property type="protein sequence ID" value="MFD2637942.1"/>
    <property type="molecule type" value="Genomic_DNA"/>
</dbReference>